<feature type="binding site" description="axial binding residue" evidence="9">
    <location>
        <position position="91"/>
    </location>
    <ligand>
        <name>heme c</name>
        <dbReference type="ChEBI" id="CHEBI:61717"/>
        <label>1</label>
    </ligand>
    <ligandPart>
        <name>Fe</name>
        <dbReference type="ChEBI" id="CHEBI:18248"/>
    </ligandPart>
</feature>
<dbReference type="RefSeq" id="WP_145058671.1">
    <property type="nucleotide sequence ID" value="NZ_CP036433.1"/>
</dbReference>
<keyword evidence="6 12" id="KW-0560">Oxidoreductase</keyword>
<keyword evidence="5" id="KW-0574">Periplasm</keyword>
<dbReference type="GO" id="GO:0042597">
    <property type="term" value="C:periplasmic space"/>
    <property type="evidence" value="ECO:0007669"/>
    <property type="project" value="UniProtKB-SubCell"/>
</dbReference>
<dbReference type="Gene3D" id="1.10.760.10">
    <property type="entry name" value="Cytochrome c-like domain"/>
    <property type="match status" value="2"/>
</dbReference>
<dbReference type="Proteomes" id="UP000317648">
    <property type="component" value="Chromosome"/>
</dbReference>
<dbReference type="AlphaFoldDB" id="A0A518E4H5"/>
<dbReference type="PANTHER" id="PTHR30600">
    <property type="entry name" value="CYTOCHROME C PEROXIDASE-RELATED"/>
    <property type="match status" value="1"/>
</dbReference>
<dbReference type="PIRSF" id="PIRSF000294">
    <property type="entry name" value="Cytochrome-c_peroxidase"/>
    <property type="match status" value="1"/>
</dbReference>
<evidence type="ECO:0000313" key="12">
    <source>
        <dbReference type="EMBL" id="QDU98997.1"/>
    </source>
</evidence>
<feature type="domain" description="Cytochrome c" evidence="11">
    <location>
        <begin position="216"/>
        <end position="338"/>
    </location>
</feature>
<evidence type="ECO:0000256" key="3">
    <source>
        <dbReference type="ARBA" id="ARBA00022723"/>
    </source>
</evidence>
<reference evidence="12 13" key="1">
    <citation type="submission" date="2019-02" db="EMBL/GenBank/DDBJ databases">
        <title>Deep-cultivation of Planctomycetes and their phenomic and genomic characterization uncovers novel biology.</title>
        <authorList>
            <person name="Wiegand S."/>
            <person name="Jogler M."/>
            <person name="Boedeker C."/>
            <person name="Pinto D."/>
            <person name="Vollmers J."/>
            <person name="Rivas-Marin E."/>
            <person name="Kohn T."/>
            <person name="Peeters S.H."/>
            <person name="Heuer A."/>
            <person name="Rast P."/>
            <person name="Oberbeckmann S."/>
            <person name="Bunk B."/>
            <person name="Jeske O."/>
            <person name="Meyerdierks A."/>
            <person name="Storesund J.E."/>
            <person name="Kallscheuer N."/>
            <person name="Luecker S."/>
            <person name="Lage O.M."/>
            <person name="Pohl T."/>
            <person name="Merkel B.J."/>
            <person name="Hornburger P."/>
            <person name="Mueller R.-W."/>
            <person name="Bruemmer F."/>
            <person name="Labrenz M."/>
            <person name="Spormann A.M."/>
            <person name="Op den Camp H."/>
            <person name="Overmann J."/>
            <person name="Amann R."/>
            <person name="Jetten M.S.M."/>
            <person name="Mascher T."/>
            <person name="Medema M.H."/>
            <person name="Devos D.P."/>
            <person name="Kaster A.-K."/>
            <person name="Ovreas L."/>
            <person name="Rohde M."/>
            <person name="Galperin M.Y."/>
            <person name="Jogler C."/>
        </authorList>
    </citation>
    <scope>NUCLEOTIDE SEQUENCE [LARGE SCALE GENOMIC DNA]</scope>
    <source>
        <strain evidence="12 13">Pla85_3_4</strain>
    </source>
</reference>
<feature type="binding site" description="axial binding residue" evidence="9">
    <location>
        <position position="235"/>
    </location>
    <ligand>
        <name>heme c</name>
        <dbReference type="ChEBI" id="CHEBI:61717"/>
        <label>2</label>
    </ligand>
    <ligandPart>
        <name>Fe</name>
        <dbReference type="ChEBI" id="CHEBI:18248"/>
    </ligandPart>
</feature>
<dbReference type="InterPro" id="IPR036909">
    <property type="entry name" value="Cyt_c-like_dom_sf"/>
</dbReference>
<dbReference type="InterPro" id="IPR004852">
    <property type="entry name" value="Di-haem_cyt_c_peroxidsae"/>
</dbReference>
<comment type="cofactor">
    <cofactor evidence="8">
        <name>heme</name>
        <dbReference type="ChEBI" id="CHEBI:30413"/>
    </cofactor>
    <text evidence="8">Binds 2 heme groups.</text>
</comment>
<dbReference type="SUPFAM" id="SSF46626">
    <property type="entry name" value="Cytochrome c"/>
    <property type="match status" value="2"/>
</dbReference>
<evidence type="ECO:0000256" key="5">
    <source>
        <dbReference type="ARBA" id="ARBA00022764"/>
    </source>
</evidence>
<comment type="subcellular location">
    <subcellularLocation>
        <location evidence="1">Periplasm</location>
    </subcellularLocation>
</comment>
<dbReference type="KEGG" id="lcre:Pla8534_69080"/>
<feature type="binding site" description="covalent" evidence="8">
    <location>
        <position position="90"/>
    </location>
    <ligand>
        <name>heme c</name>
        <dbReference type="ChEBI" id="CHEBI:61717"/>
        <label>1</label>
    </ligand>
</feature>
<keyword evidence="2 8" id="KW-0349">Heme</keyword>
<dbReference type="GO" id="GO:0004130">
    <property type="term" value="F:cytochrome-c peroxidase activity"/>
    <property type="evidence" value="ECO:0007669"/>
    <property type="project" value="UniProtKB-EC"/>
</dbReference>
<evidence type="ECO:0000256" key="2">
    <source>
        <dbReference type="ARBA" id="ARBA00022617"/>
    </source>
</evidence>
<keyword evidence="13" id="KW-1185">Reference proteome</keyword>
<evidence type="ECO:0000256" key="9">
    <source>
        <dbReference type="PIRSR" id="PIRSR000294-2"/>
    </source>
</evidence>
<feature type="binding site" description="covalent" evidence="8">
    <location>
        <position position="234"/>
    </location>
    <ligand>
        <name>heme c</name>
        <dbReference type="ChEBI" id="CHEBI:61717"/>
        <label>2</label>
    </ligand>
</feature>
<dbReference type="PROSITE" id="PS51007">
    <property type="entry name" value="CYTC"/>
    <property type="match status" value="2"/>
</dbReference>
<organism evidence="12 13">
    <name type="scientific">Lignipirellula cremea</name>
    <dbReference type="NCBI Taxonomy" id="2528010"/>
    <lineage>
        <taxon>Bacteria</taxon>
        <taxon>Pseudomonadati</taxon>
        <taxon>Planctomycetota</taxon>
        <taxon>Planctomycetia</taxon>
        <taxon>Pirellulales</taxon>
        <taxon>Pirellulaceae</taxon>
        <taxon>Lignipirellula</taxon>
    </lineage>
</organism>
<dbReference type="InterPro" id="IPR009056">
    <property type="entry name" value="Cyt_c-like_dom"/>
</dbReference>
<keyword evidence="3 9" id="KW-0479">Metal-binding</keyword>
<proteinExistence type="predicted"/>
<feature type="signal peptide" evidence="10">
    <location>
        <begin position="1"/>
        <end position="39"/>
    </location>
</feature>
<sequence length="350" mass="38079" precursor="true">MNPLPNTPSQSPAENSTSLVSAIGLLLLCFFLAASPVQAEEGDKPALVPLPAAAPSPRENPTTPAKVALGRQLFFDTRLSGDNRMSCASCHLPDKAFADGLPRSAGNAGQELTRNTPSLLNVAFFERLFWDGRSKSLEEQALAPLQSPAEMNQDLDELEKELNAVPGYRRQFQDVFQSPVTRRGVAQALAAFQRTLVTQPSPFDRYLAGDEEALSDEAKRGLELFTGAADCVRCHQGPLLSDGKYYRLGVSFIDEGRGGVTGAATDKARFRTPSLRNIAQTAPYMHDGSMKTLYRVVEYYYRDAPSSSRPGRELDIRPLTGQSYSEIPAIVAFLESLTGEAPRITAPDLP</sequence>
<evidence type="ECO:0000256" key="4">
    <source>
        <dbReference type="ARBA" id="ARBA00022729"/>
    </source>
</evidence>
<protein>
    <submittedName>
        <fullName evidence="12">Cytochrome c551 peroxidase</fullName>
        <ecNumber evidence="12">1.11.1.5</ecNumber>
    </submittedName>
</protein>
<dbReference type="OrthoDB" id="9772811at2"/>
<dbReference type="EC" id="1.11.1.5" evidence="12"/>
<dbReference type="GO" id="GO:0020037">
    <property type="term" value="F:heme binding"/>
    <property type="evidence" value="ECO:0007669"/>
    <property type="project" value="InterPro"/>
</dbReference>
<keyword evidence="12" id="KW-0575">Peroxidase</keyword>
<evidence type="ECO:0000259" key="11">
    <source>
        <dbReference type="PROSITE" id="PS51007"/>
    </source>
</evidence>
<accession>A0A518E4H5</accession>
<gene>
    <name evidence="12" type="primary">ccp_6</name>
    <name evidence="12" type="ORF">Pla8534_69080</name>
</gene>
<evidence type="ECO:0000256" key="6">
    <source>
        <dbReference type="ARBA" id="ARBA00023002"/>
    </source>
</evidence>
<dbReference type="GO" id="GO:0046872">
    <property type="term" value="F:metal ion binding"/>
    <property type="evidence" value="ECO:0007669"/>
    <property type="project" value="UniProtKB-KW"/>
</dbReference>
<evidence type="ECO:0000256" key="8">
    <source>
        <dbReference type="PIRSR" id="PIRSR000294-1"/>
    </source>
</evidence>
<evidence type="ECO:0000256" key="10">
    <source>
        <dbReference type="SAM" id="SignalP"/>
    </source>
</evidence>
<feature type="binding site" description="covalent" evidence="8">
    <location>
        <position position="231"/>
    </location>
    <ligand>
        <name>heme c</name>
        <dbReference type="ChEBI" id="CHEBI:61717"/>
        <label>2</label>
    </ligand>
</feature>
<dbReference type="Pfam" id="PF03150">
    <property type="entry name" value="CCP_MauG"/>
    <property type="match status" value="1"/>
</dbReference>
<name>A0A518E4H5_9BACT</name>
<evidence type="ECO:0000256" key="1">
    <source>
        <dbReference type="ARBA" id="ARBA00004418"/>
    </source>
</evidence>
<dbReference type="InterPro" id="IPR051395">
    <property type="entry name" value="Cytochrome_c_Peroxidase/MauG"/>
</dbReference>
<dbReference type="PANTHER" id="PTHR30600:SF10">
    <property type="entry name" value="BLL6722 PROTEIN"/>
    <property type="match status" value="1"/>
</dbReference>
<comment type="PTM">
    <text evidence="8">Binds 2 heme groups per subunit.</text>
</comment>
<feature type="binding site" description="covalent" evidence="8">
    <location>
        <position position="87"/>
    </location>
    <ligand>
        <name>heme c</name>
        <dbReference type="ChEBI" id="CHEBI:61717"/>
        <label>1</label>
    </ligand>
</feature>
<dbReference type="GO" id="GO:0009055">
    <property type="term" value="F:electron transfer activity"/>
    <property type="evidence" value="ECO:0007669"/>
    <property type="project" value="InterPro"/>
</dbReference>
<keyword evidence="4 10" id="KW-0732">Signal</keyword>
<feature type="domain" description="Cytochrome c" evidence="11">
    <location>
        <begin position="65"/>
        <end position="166"/>
    </location>
</feature>
<evidence type="ECO:0000256" key="7">
    <source>
        <dbReference type="ARBA" id="ARBA00023004"/>
    </source>
</evidence>
<dbReference type="FunFam" id="1.10.760.10:FF:000042">
    <property type="entry name" value="Cytochrome c peroxidase"/>
    <property type="match status" value="1"/>
</dbReference>
<evidence type="ECO:0000313" key="13">
    <source>
        <dbReference type="Proteomes" id="UP000317648"/>
    </source>
</evidence>
<dbReference type="InterPro" id="IPR026259">
    <property type="entry name" value="MauG/Cytc_peroxidase"/>
</dbReference>
<feature type="chain" id="PRO_5021745011" evidence="10">
    <location>
        <begin position="40"/>
        <end position="350"/>
    </location>
</feature>
<keyword evidence="7 9" id="KW-0408">Iron</keyword>
<dbReference type="EMBL" id="CP036433">
    <property type="protein sequence ID" value="QDU98997.1"/>
    <property type="molecule type" value="Genomic_DNA"/>
</dbReference>